<keyword evidence="4" id="KW-1185">Reference proteome</keyword>
<dbReference type="Gene3D" id="3.10.20.90">
    <property type="entry name" value="Phosphatidylinositol 3-kinase Catalytic Subunit, Chain A, domain 1"/>
    <property type="match status" value="1"/>
</dbReference>
<feature type="compositionally biased region" description="Basic and acidic residues" evidence="1">
    <location>
        <begin position="35"/>
        <end position="82"/>
    </location>
</feature>
<protein>
    <recommendedName>
        <fullName evidence="2">Rad60/SUMO-like domain-containing protein</fullName>
    </recommendedName>
</protein>
<evidence type="ECO:0000313" key="4">
    <source>
        <dbReference type="Proteomes" id="UP000756132"/>
    </source>
</evidence>
<accession>A0A9Q8P801</accession>
<feature type="domain" description="Rad60/SUMO-like" evidence="2">
    <location>
        <begin position="378"/>
        <end position="449"/>
    </location>
</feature>
<dbReference type="EMBL" id="CP090166">
    <property type="protein sequence ID" value="UJO16680.1"/>
    <property type="molecule type" value="Genomic_DNA"/>
</dbReference>
<dbReference type="OMA" id="VHMEAVT"/>
<dbReference type="RefSeq" id="XP_047761046.1">
    <property type="nucleotide sequence ID" value="XM_047904065.1"/>
</dbReference>
<dbReference type="Proteomes" id="UP000756132">
    <property type="component" value="Chromosome 4"/>
</dbReference>
<reference evidence="3" key="1">
    <citation type="submission" date="2021-12" db="EMBL/GenBank/DDBJ databases">
        <authorList>
            <person name="Zaccaron A."/>
            <person name="Stergiopoulos I."/>
        </authorList>
    </citation>
    <scope>NUCLEOTIDE SEQUENCE</scope>
    <source>
        <strain evidence="3">Race5_Kim</strain>
    </source>
</reference>
<gene>
    <name evidence="3" type="ORF">CLAFUR5_04917</name>
</gene>
<feature type="compositionally biased region" description="Basic and acidic residues" evidence="1">
    <location>
        <begin position="16"/>
        <end position="25"/>
    </location>
</feature>
<dbReference type="OrthoDB" id="3365399at2759"/>
<dbReference type="InterPro" id="IPR029071">
    <property type="entry name" value="Ubiquitin-like_domsf"/>
</dbReference>
<sequence length="451" mass="50774">MSFFKAPSWARSQTVKAEDHSERNIFSHSDNFLDVQKERLEREEKRKVREREKEERRKAKQEEKQRRSSSEKRKIKEEDRKGSLKKRRITAEDSARLLAGAGLGGSITISDSEDDAQQQLQMRRSPRTARTKDVFSPAKPRSRNLAPVHTNDASEDEVEITAVPLRPARAQPEPKPEPEEEVDSDPEIAEIQRKARAKARLKEQAKAAKSATAQVSGSLGNDEAGDGSPSSTPPLHDATIELLIESPIPGTAPLIAFRKLSQSLRIVRKRYCEKQGFSEEFSKKVCLTHNGRRYYDSSTVQRLGISADASGRVYLENDPSFDGVEKVVITAMTEDMFKQLKHERERQALVEAGEYIGEQEGAKPSAEEEDAPAPRRAINLIVKAKNKKDWKVQAFNDIAFQKIIKHAKKAFGFAPDQEVSLEFDGELLNPDDLVGSTDLDDMDQLEMLLVK</sequence>
<organism evidence="3 4">
    <name type="scientific">Passalora fulva</name>
    <name type="common">Tomato leaf mold</name>
    <name type="synonym">Cladosporium fulvum</name>
    <dbReference type="NCBI Taxonomy" id="5499"/>
    <lineage>
        <taxon>Eukaryota</taxon>
        <taxon>Fungi</taxon>
        <taxon>Dikarya</taxon>
        <taxon>Ascomycota</taxon>
        <taxon>Pezizomycotina</taxon>
        <taxon>Dothideomycetes</taxon>
        <taxon>Dothideomycetidae</taxon>
        <taxon>Mycosphaerellales</taxon>
        <taxon>Mycosphaerellaceae</taxon>
        <taxon>Fulvia</taxon>
    </lineage>
</organism>
<name>A0A9Q8P801_PASFU</name>
<proteinExistence type="predicted"/>
<reference evidence="3" key="2">
    <citation type="journal article" date="2022" name="Microb. Genom.">
        <title>A chromosome-scale genome assembly of the tomato pathogen Cladosporium fulvum reveals a compartmentalized genome architecture and the presence of a dispensable chromosome.</title>
        <authorList>
            <person name="Zaccaron A.Z."/>
            <person name="Chen L.H."/>
            <person name="Samaras A."/>
            <person name="Stergiopoulos I."/>
        </authorList>
    </citation>
    <scope>NUCLEOTIDE SEQUENCE</scope>
    <source>
        <strain evidence="3">Race5_Kim</strain>
    </source>
</reference>
<dbReference type="AlphaFoldDB" id="A0A9Q8P801"/>
<dbReference type="SUPFAM" id="SSF54236">
    <property type="entry name" value="Ubiquitin-like"/>
    <property type="match status" value="1"/>
</dbReference>
<dbReference type="GeneID" id="71984795"/>
<dbReference type="KEGG" id="ffu:CLAFUR5_04917"/>
<feature type="compositionally biased region" description="Acidic residues" evidence="1">
    <location>
        <begin position="178"/>
        <end position="188"/>
    </location>
</feature>
<evidence type="ECO:0000259" key="2">
    <source>
        <dbReference type="Pfam" id="PF11976"/>
    </source>
</evidence>
<dbReference type="InterPro" id="IPR022617">
    <property type="entry name" value="Rad60/SUMO-like_dom"/>
</dbReference>
<evidence type="ECO:0000256" key="1">
    <source>
        <dbReference type="SAM" id="MobiDB-lite"/>
    </source>
</evidence>
<dbReference type="Pfam" id="PF11976">
    <property type="entry name" value="Rad60-SLD"/>
    <property type="match status" value="1"/>
</dbReference>
<feature type="region of interest" description="Disordered" evidence="1">
    <location>
        <begin position="1"/>
        <end position="236"/>
    </location>
</feature>
<evidence type="ECO:0000313" key="3">
    <source>
        <dbReference type="EMBL" id="UJO16680.1"/>
    </source>
</evidence>